<dbReference type="GO" id="GO:0043565">
    <property type="term" value="F:sequence-specific DNA binding"/>
    <property type="evidence" value="ECO:0007669"/>
    <property type="project" value="UniProtKB-ARBA"/>
</dbReference>
<proteinExistence type="predicted"/>
<protein>
    <submittedName>
        <fullName evidence="1">Type II toxin-antitoxin system HicB family antitoxin</fullName>
    </submittedName>
</protein>
<evidence type="ECO:0000313" key="1">
    <source>
        <dbReference type="EMBL" id="MDI9094046.1"/>
    </source>
</evidence>
<dbReference type="AlphaFoldDB" id="A0AAW6UN29"/>
<dbReference type="SUPFAM" id="SSF47598">
    <property type="entry name" value="Ribbon-helix-helix"/>
    <property type="match status" value="1"/>
</dbReference>
<organism evidence="1 2">
    <name type="scientific">Providencia rettgeri</name>
    <dbReference type="NCBI Taxonomy" id="587"/>
    <lineage>
        <taxon>Bacteria</taxon>
        <taxon>Pseudomonadati</taxon>
        <taxon>Pseudomonadota</taxon>
        <taxon>Gammaproteobacteria</taxon>
        <taxon>Enterobacterales</taxon>
        <taxon>Morganellaceae</taxon>
        <taxon>Providencia</taxon>
    </lineage>
</organism>
<sequence length="51" mass="6085">MNPFKEQETVKSFTLRYPSRLEAYLNAVTTEHNVSKNQYIVQLLERELNIK</sequence>
<dbReference type="EMBL" id="JAOWIN010000012">
    <property type="protein sequence ID" value="MDI9094046.1"/>
    <property type="molecule type" value="Genomic_DNA"/>
</dbReference>
<accession>A0AAW6UN29</accession>
<dbReference type="InterPro" id="IPR010985">
    <property type="entry name" value="Ribbon_hlx_hlx"/>
</dbReference>
<dbReference type="Pfam" id="PF05534">
    <property type="entry name" value="HicB"/>
    <property type="match status" value="1"/>
</dbReference>
<dbReference type="InterPro" id="IPR008651">
    <property type="entry name" value="Uncharacterised_HicB"/>
</dbReference>
<dbReference type="RefSeq" id="WP_283027126.1">
    <property type="nucleotide sequence ID" value="NZ_JADSTA010000018.1"/>
</dbReference>
<gene>
    <name evidence="1" type="ORF">OGX73_15595</name>
</gene>
<dbReference type="GO" id="GO:0006355">
    <property type="term" value="P:regulation of DNA-templated transcription"/>
    <property type="evidence" value="ECO:0007669"/>
    <property type="project" value="InterPro"/>
</dbReference>
<dbReference type="Proteomes" id="UP001159001">
    <property type="component" value="Unassembled WGS sequence"/>
</dbReference>
<dbReference type="InterPro" id="IPR013321">
    <property type="entry name" value="Arc_rbn_hlx_hlx"/>
</dbReference>
<dbReference type="Gene3D" id="1.10.1220.10">
    <property type="entry name" value="Met repressor-like"/>
    <property type="match status" value="1"/>
</dbReference>
<name>A0AAW6UN29_PRORE</name>
<comment type="caution">
    <text evidence="1">The sequence shown here is derived from an EMBL/GenBank/DDBJ whole genome shotgun (WGS) entry which is preliminary data.</text>
</comment>
<reference evidence="1" key="1">
    <citation type="submission" date="2022-10" db="EMBL/GenBank/DDBJ databases">
        <title>Bacterial isolates recovered from the One Health project in Brazil.</title>
        <authorList>
            <person name="Valiatti T.B."/>
            <person name="Santos F."/>
            <person name="Cayo R."/>
            <person name="Gales A.C."/>
        </authorList>
    </citation>
    <scope>NUCLEOTIDE SEQUENCE</scope>
    <source>
        <strain evidence="1">PVR188</strain>
    </source>
</reference>
<evidence type="ECO:0000313" key="2">
    <source>
        <dbReference type="Proteomes" id="UP001159001"/>
    </source>
</evidence>